<dbReference type="SUPFAM" id="SSF52540">
    <property type="entry name" value="P-loop containing nucleoside triphosphate hydrolases"/>
    <property type="match status" value="1"/>
</dbReference>
<keyword evidence="1" id="KW-0813">Transport</keyword>
<name>A0ABP5B9X0_9MICO</name>
<dbReference type="CDD" id="cd03257">
    <property type="entry name" value="ABC_NikE_OppD_transporters"/>
    <property type="match status" value="1"/>
</dbReference>
<dbReference type="SMART" id="SM00382">
    <property type="entry name" value="AAA"/>
    <property type="match status" value="1"/>
</dbReference>
<evidence type="ECO:0000256" key="1">
    <source>
        <dbReference type="ARBA" id="ARBA00022448"/>
    </source>
</evidence>
<evidence type="ECO:0000256" key="3">
    <source>
        <dbReference type="ARBA" id="ARBA00022840"/>
    </source>
</evidence>
<dbReference type="InterPro" id="IPR050319">
    <property type="entry name" value="ABC_transp_ATP-bind"/>
</dbReference>
<dbReference type="Pfam" id="PF08352">
    <property type="entry name" value="oligo_HPY"/>
    <property type="match status" value="1"/>
</dbReference>
<evidence type="ECO:0000259" key="5">
    <source>
        <dbReference type="PROSITE" id="PS50893"/>
    </source>
</evidence>
<proteinExistence type="predicted"/>
<dbReference type="Pfam" id="PF00005">
    <property type="entry name" value="ABC_tran"/>
    <property type="match status" value="1"/>
</dbReference>
<dbReference type="InterPro" id="IPR003439">
    <property type="entry name" value="ABC_transporter-like_ATP-bd"/>
</dbReference>
<protein>
    <submittedName>
        <fullName evidence="6">ABC transporter ATP-binding protein</fullName>
    </submittedName>
</protein>
<dbReference type="PROSITE" id="PS00211">
    <property type="entry name" value="ABC_TRANSPORTER_1"/>
    <property type="match status" value="1"/>
</dbReference>
<dbReference type="InterPro" id="IPR003593">
    <property type="entry name" value="AAA+_ATPase"/>
</dbReference>
<sequence>MAITNNDATTDAAGDAPVLEAVHVTKHFPVHGARLRRGPRPVVHAVEDVSIALHRGRITALVGESGSGKSTLARLLSQLYPITSGEIRRDGVAVKVHGGRRFRRYVRAVQLILQDPFGSFNPVARINVTLMRAVKIHHPGLSRDQRQEVIDGLLEQVNLVPPRQYTEKFPHELSGGQLQRVSIARALAADPEVFLADEPVSALDVSIRLGILNLLRRLTDERDVALLYVTHDIASARYFAESTAVMYAGELIESGPSEEVTQRAAHPYTRLLIDSAPDPSRPSDSERMADAGQPPSLIDPPSGCRFHPRCPFAVKRCTEQSPPRFELGGDHWARCWLYGDDEEAASHREHAASLPGMTAVMRAGRREVSAPSGA</sequence>
<evidence type="ECO:0000256" key="2">
    <source>
        <dbReference type="ARBA" id="ARBA00022741"/>
    </source>
</evidence>
<evidence type="ECO:0000313" key="6">
    <source>
        <dbReference type="EMBL" id="GAA1935695.1"/>
    </source>
</evidence>
<dbReference type="PANTHER" id="PTHR43776:SF8">
    <property type="entry name" value="ABC TRANSPORTER, ATP-BINDING PROTEIN"/>
    <property type="match status" value="1"/>
</dbReference>
<reference evidence="7" key="1">
    <citation type="journal article" date="2019" name="Int. J. Syst. Evol. Microbiol.">
        <title>The Global Catalogue of Microorganisms (GCM) 10K type strain sequencing project: providing services to taxonomists for standard genome sequencing and annotation.</title>
        <authorList>
            <consortium name="The Broad Institute Genomics Platform"/>
            <consortium name="The Broad Institute Genome Sequencing Center for Infectious Disease"/>
            <person name="Wu L."/>
            <person name="Ma J."/>
        </authorList>
    </citation>
    <scope>NUCLEOTIDE SEQUENCE [LARGE SCALE GENOMIC DNA]</scope>
    <source>
        <strain evidence="7">JCM 14900</strain>
    </source>
</reference>
<dbReference type="Gene3D" id="3.40.50.300">
    <property type="entry name" value="P-loop containing nucleotide triphosphate hydrolases"/>
    <property type="match status" value="1"/>
</dbReference>
<evidence type="ECO:0000256" key="4">
    <source>
        <dbReference type="SAM" id="MobiDB-lite"/>
    </source>
</evidence>
<accession>A0ABP5B9X0</accession>
<feature type="domain" description="ABC transporter" evidence="5">
    <location>
        <begin position="30"/>
        <end position="273"/>
    </location>
</feature>
<comment type="caution">
    <text evidence="6">The sequence shown here is derived from an EMBL/GenBank/DDBJ whole genome shotgun (WGS) entry which is preliminary data.</text>
</comment>
<dbReference type="Proteomes" id="UP001501343">
    <property type="component" value="Unassembled WGS sequence"/>
</dbReference>
<dbReference type="GO" id="GO:0005524">
    <property type="term" value="F:ATP binding"/>
    <property type="evidence" value="ECO:0007669"/>
    <property type="project" value="UniProtKB-KW"/>
</dbReference>
<keyword evidence="2" id="KW-0547">Nucleotide-binding</keyword>
<gene>
    <name evidence="6" type="ORF">GCM10009775_29460</name>
</gene>
<dbReference type="EMBL" id="BAAAOF010000006">
    <property type="protein sequence ID" value="GAA1935695.1"/>
    <property type="molecule type" value="Genomic_DNA"/>
</dbReference>
<dbReference type="PROSITE" id="PS50893">
    <property type="entry name" value="ABC_TRANSPORTER_2"/>
    <property type="match status" value="1"/>
</dbReference>
<dbReference type="RefSeq" id="WP_248152882.1">
    <property type="nucleotide sequence ID" value="NZ_BAAAOF010000006.1"/>
</dbReference>
<dbReference type="NCBIfam" id="TIGR01727">
    <property type="entry name" value="oligo_HPY"/>
    <property type="match status" value="1"/>
</dbReference>
<dbReference type="InterPro" id="IPR027417">
    <property type="entry name" value="P-loop_NTPase"/>
</dbReference>
<keyword evidence="7" id="KW-1185">Reference proteome</keyword>
<keyword evidence="3 6" id="KW-0067">ATP-binding</keyword>
<dbReference type="PANTHER" id="PTHR43776">
    <property type="entry name" value="TRANSPORT ATP-BINDING PROTEIN"/>
    <property type="match status" value="1"/>
</dbReference>
<evidence type="ECO:0000313" key="7">
    <source>
        <dbReference type="Proteomes" id="UP001501343"/>
    </source>
</evidence>
<dbReference type="InterPro" id="IPR017871">
    <property type="entry name" value="ABC_transporter-like_CS"/>
</dbReference>
<feature type="region of interest" description="Disordered" evidence="4">
    <location>
        <begin position="273"/>
        <end position="303"/>
    </location>
</feature>
<organism evidence="6 7">
    <name type="scientific">Microbacterium aoyamense</name>
    <dbReference type="NCBI Taxonomy" id="344166"/>
    <lineage>
        <taxon>Bacteria</taxon>
        <taxon>Bacillati</taxon>
        <taxon>Actinomycetota</taxon>
        <taxon>Actinomycetes</taxon>
        <taxon>Micrococcales</taxon>
        <taxon>Microbacteriaceae</taxon>
        <taxon>Microbacterium</taxon>
    </lineage>
</organism>
<dbReference type="InterPro" id="IPR013563">
    <property type="entry name" value="Oligopep_ABC_C"/>
</dbReference>